<keyword evidence="3" id="KW-0216">Detoxification</keyword>
<evidence type="ECO:0000313" key="12">
    <source>
        <dbReference type="EMBL" id="AEO53267.1"/>
    </source>
</evidence>
<comment type="catalytic activity">
    <reaction evidence="8">
        <text>2 nitric oxide + NADH + 2 O2 = 2 nitrate + NAD(+) + H(+)</text>
        <dbReference type="Rhea" id="RHEA:19469"/>
        <dbReference type="ChEBI" id="CHEBI:15378"/>
        <dbReference type="ChEBI" id="CHEBI:15379"/>
        <dbReference type="ChEBI" id="CHEBI:16480"/>
        <dbReference type="ChEBI" id="CHEBI:17632"/>
        <dbReference type="ChEBI" id="CHEBI:57540"/>
        <dbReference type="ChEBI" id="CHEBI:57945"/>
        <dbReference type="EC" id="1.14.12.17"/>
    </reaction>
</comment>
<keyword evidence="13" id="KW-1185">Reference proteome</keyword>
<dbReference type="Pfam" id="PF00042">
    <property type="entry name" value="Globin"/>
    <property type="match status" value="1"/>
</dbReference>
<dbReference type="OMA" id="KLERMCN"/>
<dbReference type="FunFam" id="1.10.490.10:FF:000003">
    <property type="entry name" value="Flavohemoprotein"/>
    <property type="match status" value="1"/>
</dbReference>
<dbReference type="KEGG" id="mtm:MYCTH_2294361"/>
<dbReference type="GO" id="GO:0019825">
    <property type="term" value="F:oxygen binding"/>
    <property type="evidence" value="ECO:0007669"/>
    <property type="project" value="InterPro"/>
</dbReference>
<evidence type="ECO:0000259" key="11">
    <source>
        <dbReference type="PROSITE" id="PS51384"/>
    </source>
</evidence>
<dbReference type="InterPro" id="IPR000971">
    <property type="entry name" value="Globin"/>
</dbReference>
<dbReference type="Gene3D" id="3.40.50.80">
    <property type="entry name" value="Nucleotide-binding domain of ferredoxin-NADP reductase (FNR) module"/>
    <property type="match status" value="1"/>
</dbReference>
<proteinExistence type="inferred from homology"/>
<dbReference type="Proteomes" id="UP000007322">
    <property type="component" value="Chromosome 1"/>
</dbReference>
<dbReference type="GO" id="GO:0046210">
    <property type="term" value="P:nitric oxide catabolic process"/>
    <property type="evidence" value="ECO:0007669"/>
    <property type="project" value="TreeGrafter"/>
</dbReference>
<dbReference type="InterPro" id="IPR017927">
    <property type="entry name" value="FAD-bd_FR_type"/>
</dbReference>
<dbReference type="eggNOG" id="KOG3378">
    <property type="taxonomic scope" value="Eukaryota"/>
</dbReference>
<dbReference type="InterPro" id="IPR001433">
    <property type="entry name" value="OxRdtase_FAD/NAD-bd"/>
</dbReference>
<feature type="domain" description="FAD-binding FR-type" evidence="11">
    <location>
        <begin position="149"/>
        <end position="267"/>
    </location>
</feature>
<feature type="domain" description="Globin" evidence="10">
    <location>
        <begin position="2"/>
        <end position="139"/>
    </location>
</feature>
<reference evidence="12 13" key="1">
    <citation type="journal article" date="2011" name="Nat. Biotechnol.">
        <title>Comparative genomic analysis of the thermophilic biomass-degrading fungi Myceliophthora thermophila and Thielavia terrestris.</title>
        <authorList>
            <person name="Berka R.M."/>
            <person name="Grigoriev I.V."/>
            <person name="Otillar R."/>
            <person name="Salamov A."/>
            <person name="Grimwood J."/>
            <person name="Reid I."/>
            <person name="Ishmael N."/>
            <person name="John T."/>
            <person name="Darmond C."/>
            <person name="Moisan M.-C."/>
            <person name="Henrissat B."/>
            <person name="Coutinho P.M."/>
            <person name="Lombard V."/>
            <person name="Natvig D.O."/>
            <person name="Lindquist E."/>
            <person name="Schmutz J."/>
            <person name="Lucas S."/>
            <person name="Harris P."/>
            <person name="Powlowski J."/>
            <person name="Bellemare A."/>
            <person name="Taylor D."/>
            <person name="Butler G."/>
            <person name="de Vries R.P."/>
            <person name="Allijn I.E."/>
            <person name="van den Brink J."/>
            <person name="Ushinsky S."/>
            <person name="Storms R."/>
            <person name="Powell A.J."/>
            <person name="Paulsen I.T."/>
            <person name="Elbourne L.D.H."/>
            <person name="Baker S.E."/>
            <person name="Magnuson J."/>
            <person name="LaBoissiere S."/>
            <person name="Clutterbuck A.J."/>
            <person name="Martinez D."/>
            <person name="Wogulis M."/>
            <person name="de Leon A.L."/>
            <person name="Rey M.W."/>
            <person name="Tsang A."/>
        </authorList>
    </citation>
    <scope>NUCLEOTIDE SEQUENCE [LARGE SCALE GENOMIC DNA]</scope>
    <source>
        <strain evidence="13">ATCC 42464 / BCRC 31852 / DSM 1799</strain>
    </source>
</reference>
<evidence type="ECO:0000256" key="6">
    <source>
        <dbReference type="ARBA" id="ARBA00023004"/>
    </source>
</evidence>
<evidence type="ECO:0000256" key="8">
    <source>
        <dbReference type="ARBA" id="ARBA00048649"/>
    </source>
</evidence>
<evidence type="ECO:0000256" key="5">
    <source>
        <dbReference type="ARBA" id="ARBA00022723"/>
    </source>
</evidence>
<dbReference type="GO" id="GO:0020037">
    <property type="term" value="F:heme binding"/>
    <property type="evidence" value="ECO:0007669"/>
    <property type="project" value="InterPro"/>
</dbReference>
<dbReference type="EC" id="1.14.12.17" evidence="2"/>
<dbReference type="InParanoid" id="G2Q0W7"/>
<dbReference type="InterPro" id="IPR009050">
    <property type="entry name" value="Globin-like_sf"/>
</dbReference>
<dbReference type="GO" id="GO:0071500">
    <property type="term" value="P:cellular response to nitrosative stress"/>
    <property type="evidence" value="ECO:0007669"/>
    <property type="project" value="TreeGrafter"/>
</dbReference>
<dbReference type="InterPro" id="IPR017938">
    <property type="entry name" value="Riboflavin_synthase-like_b-brl"/>
</dbReference>
<evidence type="ECO:0000256" key="2">
    <source>
        <dbReference type="ARBA" id="ARBA00012229"/>
    </source>
</evidence>
<keyword evidence="7" id="KW-0520">NAD</keyword>
<evidence type="ECO:0000256" key="3">
    <source>
        <dbReference type="ARBA" id="ARBA00022575"/>
    </source>
</evidence>
<dbReference type="PANTHER" id="PTHR43396">
    <property type="entry name" value="FLAVOHEMOPROTEIN"/>
    <property type="match status" value="1"/>
</dbReference>
<dbReference type="InterPro" id="IPR039261">
    <property type="entry name" value="FNR_nucleotide-bd"/>
</dbReference>
<sequence>MALTYQQSKLVKDTIPVLRERGEQITTTFYRNMLRDHPELRNYFNSVNQKNGRQPRALTAVILSFASNINHISELIPKFERMCNKHCSLGIQPEHYDIVGKYLLQAFGEVLGPDMTPAVFAAWEKAYWLLAKMLIGREAHLYRDFEPWTSWRKFKVDRVVPETDDIFSFYLVPEDGKKLPKFLPGQYVSLRVQGPDGYMQARQYSLSDAWRPDYYRISVRRDEGAPYANSVSRSFFHPGLVSNLLIDKMGPGSLVELSHPAGDFFLDVHNTSTMPLVLISAGVGVTPMVAIANTVVHLQPGRPISWIHGSRRSVPFEDHVAQLRREHGPSFRTKIFKSRPASGDTPGVTYDYASRVDLARLDPEQDLHLHRGGAEYYICGPEQFMLDVVDYLTAKGVGPERIKIEQFSTGDLAMKRP</sequence>
<dbReference type="PANTHER" id="PTHR43396:SF3">
    <property type="entry name" value="FLAVOHEMOPROTEIN"/>
    <property type="match status" value="1"/>
</dbReference>
<dbReference type="PROSITE" id="PS51384">
    <property type="entry name" value="FAD_FR"/>
    <property type="match status" value="1"/>
</dbReference>
<dbReference type="CDD" id="cd06184">
    <property type="entry name" value="flavohem_like_fad_nad_binding"/>
    <property type="match status" value="1"/>
</dbReference>
<evidence type="ECO:0000256" key="4">
    <source>
        <dbReference type="ARBA" id="ARBA00022617"/>
    </source>
</evidence>
<dbReference type="Gene3D" id="2.40.30.10">
    <property type="entry name" value="Translation factors"/>
    <property type="match status" value="1"/>
</dbReference>
<evidence type="ECO:0000313" key="13">
    <source>
        <dbReference type="Proteomes" id="UP000007322"/>
    </source>
</evidence>
<name>G2Q0W7_THET4</name>
<dbReference type="EMBL" id="CP003002">
    <property type="protein sequence ID" value="AEO53267.1"/>
    <property type="molecule type" value="Genomic_DNA"/>
</dbReference>
<dbReference type="Pfam" id="PF00175">
    <property type="entry name" value="NAD_binding_1"/>
    <property type="match status" value="1"/>
</dbReference>
<dbReference type="OrthoDB" id="436496at2759"/>
<gene>
    <name evidence="12" type="ORF">MYCTH_2294361</name>
</gene>
<comment type="catalytic activity">
    <reaction evidence="9">
        <text>2 nitric oxide + NADPH + 2 O2 = 2 nitrate + NADP(+) + H(+)</text>
        <dbReference type="Rhea" id="RHEA:19465"/>
        <dbReference type="ChEBI" id="CHEBI:15378"/>
        <dbReference type="ChEBI" id="CHEBI:15379"/>
        <dbReference type="ChEBI" id="CHEBI:16480"/>
        <dbReference type="ChEBI" id="CHEBI:17632"/>
        <dbReference type="ChEBI" id="CHEBI:57783"/>
        <dbReference type="ChEBI" id="CHEBI:58349"/>
        <dbReference type="EC" id="1.14.12.17"/>
    </reaction>
</comment>
<dbReference type="Gene3D" id="1.10.490.10">
    <property type="entry name" value="Globins"/>
    <property type="match status" value="1"/>
</dbReference>
<dbReference type="SUPFAM" id="SSF46458">
    <property type="entry name" value="Globin-like"/>
    <property type="match status" value="1"/>
</dbReference>
<organism evidence="12 13">
    <name type="scientific">Thermothelomyces thermophilus (strain ATCC 42464 / BCRC 31852 / DSM 1799)</name>
    <name type="common">Sporotrichum thermophile</name>
    <dbReference type="NCBI Taxonomy" id="573729"/>
    <lineage>
        <taxon>Eukaryota</taxon>
        <taxon>Fungi</taxon>
        <taxon>Dikarya</taxon>
        <taxon>Ascomycota</taxon>
        <taxon>Pezizomycotina</taxon>
        <taxon>Sordariomycetes</taxon>
        <taxon>Sordariomycetidae</taxon>
        <taxon>Sordariales</taxon>
        <taxon>Chaetomiaceae</taxon>
        <taxon>Thermothelomyces</taxon>
    </lineage>
</organism>
<dbReference type="VEuPathDB" id="FungiDB:MYCTH_2294361"/>
<dbReference type="GeneID" id="11508763"/>
<keyword evidence="4" id="KW-0349">Heme</keyword>
<evidence type="ECO:0000256" key="7">
    <source>
        <dbReference type="ARBA" id="ARBA00023027"/>
    </source>
</evidence>
<dbReference type="RefSeq" id="XP_003658512.1">
    <property type="nucleotide sequence ID" value="XM_003658464.1"/>
</dbReference>
<comment type="similarity">
    <text evidence="1">In the C-terminal section; belongs to the flavoprotein pyridine nucleotide cytochrome reductase family.</text>
</comment>
<dbReference type="STRING" id="573729.G2Q0W7"/>
<dbReference type="GO" id="GO:0046872">
    <property type="term" value="F:metal ion binding"/>
    <property type="evidence" value="ECO:0007669"/>
    <property type="project" value="UniProtKB-KW"/>
</dbReference>
<dbReference type="GO" id="GO:0009636">
    <property type="term" value="P:response to toxic substance"/>
    <property type="evidence" value="ECO:0007669"/>
    <property type="project" value="UniProtKB-KW"/>
</dbReference>
<keyword evidence="6" id="KW-0408">Iron</keyword>
<dbReference type="SUPFAM" id="SSF52343">
    <property type="entry name" value="Ferredoxin reductase-like, C-terminal NADP-linked domain"/>
    <property type="match status" value="1"/>
</dbReference>
<evidence type="ECO:0000256" key="9">
    <source>
        <dbReference type="ARBA" id="ARBA00049433"/>
    </source>
</evidence>
<dbReference type="AlphaFoldDB" id="G2Q0W7"/>
<accession>G2Q0W7</accession>
<dbReference type="InterPro" id="IPR012292">
    <property type="entry name" value="Globin/Proto"/>
</dbReference>
<keyword evidence="5" id="KW-0479">Metal-binding</keyword>
<dbReference type="CDD" id="cd08922">
    <property type="entry name" value="FHb-globin"/>
    <property type="match status" value="1"/>
</dbReference>
<protein>
    <recommendedName>
        <fullName evidence="2">nitric oxide dioxygenase</fullName>
        <ecNumber evidence="2">1.14.12.17</ecNumber>
    </recommendedName>
</protein>
<dbReference type="HOGENOM" id="CLU_003827_12_0_1"/>
<dbReference type="PROSITE" id="PS01033">
    <property type="entry name" value="GLOBIN"/>
    <property type="match status" value="1"/>
</dbReference>
<dbReference type="GO" id="GO:0071949">
    <property type="term" value="F:FAD binding"/>
    <property type="evidence" value="ECO:0007669"/>
    <property type="project" value="TreeGrafter"/>
</dbReference>
<evidence type="ECO:0000259" key="10">
    <source>
        <dbReference type="PROSITE" id="PS01033"/>
    </source>
</evidence>
<dbReference type="SUPFAM" id="SSF63380">
    <property type="entry name" value="Riboflavin synthase domain-like"/>
    <property type="match status" value="1"/>
</dbReference>
<evidence type="ECO:0000256" key="1">
    <source>
        <dbReference type="ARBA" id="ARBA00006401"/>
    </source>
</evidence>
<dbReference type="FunCoup" id="G2Q0W7">
    <property type="interactions" value="304"/>
</dbReference>
<dbReference type="GO" id="GO:0008941">
    <property type="term" value="F:nitric oxide dioxygenase NAD(P)H activity"/>
    <property type="evidence" value="ECO:0007669"/>
    <property type="project" value="UniProtKB-EC"/>
</dbReference>